<reference evidence="2 3" key="1">
    <citation type="submission" date="2020-04" db="EMBL/GenBank/DDBJ databases">
        <title>MicrobeNet Type strains.</title>
        <authorList>
            <person name="Nicholson A.C."/>
        </authorList>
    </citation>
    <scope>NUCLEOTIDE SEQUENCE [LARGE SCALE GENOMIC DNA]</scope>
    <source>
        <strain evidence="2 3">ATCC BAA-787</strain>
    </source>
</reference>
<dbReference type="NCBIfam" id="TIGR01444">
    <property type="entry name" value="fkbM_fam"/>
    <property type="match status" value="1"/>
</dbReference>
<sequence>RATAARPAVSAALELLGAHTLADRADRRRSGGEIVPVTLPAPPGAWRAHRIKALRQGGTDQWVEAFRQGGWWGYERPLPDVLLGAVRRRPGVVVDVGANTGVYSLLAASTRGTTVHAFEPYPPVAAMLRENVRLNAFRGRVRVVEAAVTDVEGTVDLWVPPAIGVVETSCSTDPGFKGGEQERVEVRALTLDSYWRSIGSPPVSVVKIDVEGAEVRTLRGGRSLLAEARPWLLVEILEHAPFDELEDERRAAGYVDVRLSPWEAVVGDRLRFHPLAWNHAWVPSEDVDDAAAVFRAAGLVVTETRR</sequence>
<dbReference type="Pfam" id="PF05050">
    <property type="entry name" value="Methyltransf_21"/>
    <property type="match status" value="1"/>
</dbReference>
<keyword evidence="3" id="KW-1185">Reference proteome</keyword>
<dbReference type="RefSeq" id="WP_168681043.1">
    <property type="nucleotide sequence ID" value="NZ_JAAXOY010000818.1"/>
</dbReference>
<dbReference type="EMBL" id="JAAXOY010000818">
    <property type="protein sequence ID" value="NKY41617.1"/>
    <property type="molecule type" value="Genomic_DNA"/>
</dbReference>
<dbReference type="Proteomes" id="UP000777774">
    <property type="component" value="Unassembled WGS sequence"/>
</dbReference>
<keyword evidence="2" id="KW-0489">Methyltransferase</keyword>
<dbReference type="Gene3D" id="3.40.50.150">
    <property type="entry name" value="Vaccinia Virus protein VP39"/>
    <property type="match status" value="1"/>
</dbReference>
<gene>
    <name evidence="2" type="ORF">HGA02_19470</name>
</gene>
<comment type="caution">
    <text evidence="2">The sequence shown here is derived from an EMBL/GenBank/DDBJ whole genome shotgun (WGS) entry which is preliminary data.</text>
</comment>
<feature type="non-terminal residue" evidence="2">
    <location>
        <position position="1"/>
    </location>
</feature>
<keyword evidence="2" id="KW-0808">Transferase</keyword>
<dbReference type="SUPFAM" id="SSF53335">
    <property type="entry name" value="S-adenosyl-L-methionine-dependent methyltransferases"/>
    <property type="match status" value="1"/>
</dbReference>
<dbReference type="GO" id="GO:0008168">
    <property type="term" value="F:methyltransferase activity"/>
    <property type="evidence" value="ECO:0007669"/>
    <property type="project" value="UniProtKB-KW"/>
</dbReference>
<dbReference type="InterPro" id="IPR006342">
    <property type="entry name" value="FkbM_mtfrase"/>
</dbReference>
<evidence type="ECO:0000259" key="1">
    <source>
        <dbReference type="Pfam" id="PF05050"/>
    </source>
</evidence>
<name>A0ABX1K6Q9_9CELL</name>
<dbReference type="InterPro" id="IPR052514">
    <property type="entry name" value="SAM-dependent_MTase"/>
</dbReference>
<protein>
    <submittedName>
        <fullName evidence="2">FkbM family methyltransferase</fullName>
    </submittedName>
</protein>
<dbReference type="GO" id="GO:0032259">
    <property type="term" value="P:methylation"/>
    <property type="evidence" value="ECO:0007669"/>
    <property type="project" value="UniProtKB-KW"/>
</dbReference>
<organism evidence="2 3">
    <name type="scientific">Cellulomonas septica</name>
    <dbReference type="NCBI Taxonomy" id="285080"/>
    <lineage>
        <taxon>Bacteria</taxon>
        <taxon>Bacillati</taxon>
        <taxon>Actinomycetota</taxon>
        <taxon>Actinomycetes</taxon>
        <taxon>Micrococcales</taxon>
        <taxon>Cellulomonadaceae</taxon>
        <taxon>Cellulomonas</taxon>
    </lineage>
</organism>
<accession>A0ABX1K6Q9</accession>
<proteinExistence type="predicted"/>
<dbReference type="PANTHER" id="PTHR34203">
    <property type="entry name" value="METHYLTRANSFERASE, FKBM FAMILY PROTEIN"/>
    <property type="match status" value="1"/>
</dbReference>
<feature type="domain" description="Methyltransferase FkbM" evidence="1">
    <location>
        <begin position="95"/>
        <end position="254"/>
    </location>
</feature>
<dbReference type="InterPro" id="IPR029063">
    <property type="entry name" value="SAM-dependent_MTases_sf"/>
</dbReference>
<evidence type="ECO:0000313" key="3">
    <source>
        <dbReference type="Proteomes" id="UP000777774"/>
    </source>
</evidence>
<dbReference type="PANTHER" id="PTHR34203:SF15">
    <property type="entry name" value="SLL1173 PROTEIN"/>
    <property type="match status" value="1"/>
</dbReference>
<evidence type="ECO:0000313" key="2">
    <source>
        <dbReference type="EMBL" id="NKY41617.1"/>
    </source>
</evidence>